<keyword evidence="4 6" id="KW-1133">Transmembrane helix</keyword>
<dbReference type="Gene3D" id="1.20.1250.20">
    <property type="entry name" value="MFS general substrate transporter like domains"/>
    <property type="match status" value="2"/>
</dbReference>
<dbReference type="AlphaFoldDB" id="A0A7V8K8L2"/>
<proteinExistence type="predicted"/>
<evidence type="ECO:0000256" key="2">
    <source>
        <dbReference type="ARBA" id="ARBA00022475"/>
    </source>
</evidence>
<keyword evidence="9" id="KW-1185">Reference proteome</keyword>
<feature type="transmembrane region" description="Helical" evidence="6">
    <location>
        <begin position="150"/>
        <end position="172"/>
    </location>
</feature>
<organism evidence="8 9">
    <name type="scientific">Pseudoxanthomonas broegbernensis</name>
    <dbReference type="NCBI Taxonomy" id="83619"/>
    <lineage>
        <taxon>Bacteria</taxon>
        <taxon>Pseudomonadati</taxon>
        <taxon>Pseudomonadota</taxon>
        <taxon>Gammaproteobacteria</taxon>
        <taxon>Lysobacterales</taxon>
        <taxon>Lysobacteraceae</taxon>
        <taxon>Pseudoxanthomonas</taxon>
    </lineage>
</organism>
<dbReference type="InterPro" id="IPR050375">
    <property type="entry name" value="MFS_TsgA-like"/>
</dbReference>
<dbReference type="RefSeq" id="WP_162309450.1">
    <property type="nucleotide sequence ID" value="NZ_JACHGU010000003.1"/>
</dbReference>
<feature type="transmembrane region" description="Helical" evidence="6">
    <location>
        <begin position="204"/>
        <end position="223"/>
    </location>
</feature>
<keyword evidence="2" id="KW-1003">Cell membrane</keyword>
<dbReference type="InterPro" id="IPR011701">
    <property type="entry name" value="MFS"/>
</dbReference>
<dbReference type="CDD" id="cd17394">
    <property type="entry name" value="MFS_FucP_like"/>
    <property type="match status" value="1"/>
</dbReference>
<feature type="transmembrane region" description="Helical" evidence="6">
    <location>
        <begin position="348"/>
        <end position="370"/>
    </location>
</feature>
<dbReference type="GO" id="GO:0015535">
    <property type="term" value="F:fucose:proton symporter activity"/>
    <property type="evidence" value="ECO:0007669"/>
    <property type="project" value="InterPro"/>
</dbReference>
<evidence type="ECO:0000256" key="1">
    <source>
        <dbReference type="ARBA" id="ARBA00004429"/>
    </source>
</evidence>
<feature type="transmembrane region" description="Helical" evidence="6">
    <location>
        <begin position="88"/>
        <end position="106"/>
    </location>
</feature>
<dbReference type="Proteomes" id="UP000462066">
    <property type="component" value="Unassembled WGS sequence"/>
</dbReference>
<feature type="transmembrane region" description="Helical" evidence="6">
    <location>
        <begin position="112"/>
        <end position="129"/>
    </location>
</feature>
<dbReference type="InterPro" id="IPR020846">
    <property type="entry name" value="MFS_dom"/>
</dbReference>
<dbReference type="InterPro" id="IPR005275">
    <property type="entry name" value="Lfuc_symporter_FucP"/>
</dbReference>
<feature type="transmembrane region" description="Helical" evidence="6">
    <location>
        <begin position="18"/>
        <end position="36"/>
    </location>
</feature>
<name>A0A7V8K8L2_9GAMM</name>
<feature type="domain" description="Major facilitator superfamily (MFS) profile" evidence="7">
    <location>
        <begin position="22"/>
        <end position="432"/>
    </location>
</feature>
<dbReference type="Pfam" id="PF07690">
    <property type="entry name" value="MFS_1"/>
    <property type="match status" value="1"/>
</dbReference>
<dbReference type="EMBL" id="MWIP01000001">
    <property type="protein sequence ID" value="KAF1687903.1"/>
    <property type="molecule type" value="Genomic_DNA"/>
</dbReference>
<comment type="caution">
    <text evidence="8">The sequence shown here is derived from an EMBL/GenBank/DDBJ whole genome shotgun (WGS) entry which is preliminary data.</text>
</comment>
<gene>
    <name evidence="8" type="primary">fucP</name>
    <name evidence="8" type="ORF">B1992_00185</name>
</gene>
<keyword evidence="5 6" id="KW-0472">Membrane</keyword>
<evidence type="ECO:0000313" key="9">
    <source>
        <dbReference type="Proteomes" id="UP000462066"/>
    </source>
</evidence>
<dbReference type="PANTHER" id="PTHR43702">
    <property type="entry name" value="L-FUCOSE-PROTON SYMPORTER"/>
    <property type="match status" value="1"/>
</dbReference>
<dbReference type="InterPro" id="IPR036259">
    <property type="entry name" value="MFS_trans_sf"/>
</dbReference>
<feature type="transmembrane region" description="Helical" evidence="6">
    <location>
        <begin position="294"/>
        <end position="312"/>
    </location>
</feature>
<evidence type="ECO:0000256" key="5">
    <source>
        <dbReference type="ARBA" id="ARBA00023136"/>
    </source>
</evidence>
<sequence length="434" mass="45695">MQESVVAARTRIARAARAAVIPLALIVSLFFLWGVANSLNDILIKQFKKAFELSDFQAGLVQSAFYLGYFVFALPAGMFMRRYGYKGAVVAGLALYAAGAFLFWPAASVHTYGMFLLALFVLASGLAFLETSANPLMTVLGPPEGAARRLNLAQAFNPLGAITGVLVGRHFILSGVEHTPAQLAAMAPAAREAYLASESAAVQVPYLVIGLVVCLWAVLVLLARFPRTRADADAAASTAMQGGPATTLRRLLGNGRFVFSVAAQFFYVGAQVCVWSFLIRYAQDSVPGMPEKTAADYLTVSLVLFMIGRFAGTALLRKVAAAPLLAAFAAANVPLAALAVLVPGMTGLYAMVALSFFMSVMFPTIFALGLEGLGDDARKLGASLLVMSIVGGAALTALMGLVSDLAGIHKAVAVPLGCFAVILAFALRARRRGR</sequence>
<evidence type="ECO:0000256" key="4">
    <source>
        <dbReference type="ARBA" id="ARBA00022989"/>
    </source>
</evidence>
<accession>A0A7V8K8L2</accession>
<reference evidence="8 9" key="1">
    <citation type="submission" date="2017-10" db="EMBL/GenBank/DDBJ databases">
        <title>Whole genome sequencing of Pseudoxanthomonas broegbernensis DSM 12573(T).</title>
        <authorList>
            <person name="Kumar S."/>
            <person name="Bansal K."/>
            <person name="Kaur A."/>
            <person name="Patil P."/>
            <person name="Sharma S."/>
            <person name="Patil P.B."/>
        </authorList>
    </citation>
    <scope>NUCLEOTIDE SEQUENCE [LARGE SCALE GENOMIC DNA]</scope>
    <source>
        <strain evidence="8 9">DSM 12573</strain>
    </source>
</reference>
<feature type="transmembrane region" description="Helical" evidence="6">
    <location>
        <begin position="382"/>
        <end position="402"/>
    </location>
</feature>
<evidence type="ECO:0000256" key="3">
    <source>
        <dbReference type="ARBA" id="ARBA00022692"/>
    </source>
</evidence>
<feature type="transmembrane region" description="Helical" evidence="6">
    <location>
        <begin position="257"/>
        <end position="282"/>
    </location>
</feature>
<comment type="subcellular location">
    <subcellularLocation>
        <location evidence="1">Cell inner membrane</location>
        <topology evidence="1">Multi-pass membrane protein</topology>
    </subcellularLocation>
</comment>
<feature type="transmembrane region" description="Helical" evidence="6">
    <location>
        <begin position="319"/>
        <end position="342"/>
    </location>
</feature>
<keyword evidence="3 6" id="KW-0812">Transmembrane</keyword>
<dbReference type="GO" id="GO:0005886">
    <property type="term" value="C:plasma membrane"/>
    <property type="evidence" value="ECO:0007669"/>
    <property type="project" value="UniProtKB-SubCell"/>
</dbReference>
<dbReference type="PROSITE" id="PS50850">
    <property type="entry name" value="MFS"/>
    <property type="match status" value="1"/>
</dbReference>
<dbReference type="SUPFAM" id="SSF103473">
    <property type="entry name" value="MFS general substrate transporter"/>
    <property type="match status" value="1"/>
</dbReference>
<evidence type="ECO:0000256" key="6">
    <source>
        <dbReference type="SAM" id="Phobius"/>
    </source>
</evidence>
<dbReference type="PANTHER" id="PTHR43702:SF11">
    <property type="entry name" value="L-FUCOSE-PROTON SYMPORTER"/>
    <property type="match status" value="1"/>
</dbReference>
<feature type="transmembrane region" description="Helical" evidence="6">
    <location>
        <begin position="56"/>
        <end position="76"/>
    </location>
</feature>
<evidence type="ECO:0000313" key="8">
    <source>
        <dbReference type="EMBL" id="KAF1687903.1"/>
    </source>
</evidence>
<dbReference type="NCBIfam" id="TIGR00885">
    <property type="entry name" value="fucP"/>
    <property type="match status" value="1"/>
</dbReference>
<protein>
    <submittedName>
        <fullName evidence="8">L-fucose:H+ symporter permease</fullName>
    </submittedName>
</protein>
<evidence type="ECO:0000259" key="7">
    <source>
        <dbReference type="PROSITE" id="PS50850"/>
    </source>
</evidence>
<feature type="transmembrane region" description="Helical" evidence="6">
    <location>
        <begin position="408"/>
        <end position="427"/>
    </location>
</feature>